<evidence type="ECO:0000256" key="2">
    <source>
        <dbReference type="SAM" id="SignalP"/>
    </source>
</evidence>
<sequence>MVVVVGTSGRLWLLRLLRSLDSRCAARTVCRAVERCAGAVPGCWTGTPKSTYADTPLALAQTDYFEGQRLLLMSIRAQLLWAQSQGFLDCAERVRAFGRANMQQAMGCMELAADGGEFTTTHEMQHLDSPLGALIQSEEELRDTIKGMVDNDFYKDFFENDENDEDEVYDWLSQLVTTSERHLVELTDARNDILEVEDRANPETPHQDEEPEN</sequence>
<dbReference type="Proteomes" id="UP000324585">
    <property type="component" value="Unassembled WGS sequence"/>
</dbReference>
<feature type="chain" id="PRO_5023932360" evidence="2">
    <location>
        <begin position="27"/>
        <end position="213"/>
    </location>
</feature>
<accession>A0A5J4YJH1</accession>
<keyword evidence="4" id="KW-1185">Reference proteome</keyword>
<comment type="caution">
    <text evidence="3">The sequence shown here is derived from an EMBL/GenBank/DDBJ whole genome shotgun (WGS) entry which is preliminary data.</text>
</comment>
<name>A0A5J4YJH1_PORPP</name>
<evidence type="ECO:0000313" key="4">
    <source>
        <dbReference type="Proteomes" id="UP000324585"/>
    </source>
</evidence>
<protein>
    <submittedName>
        <fullName evidence="3">Uncharacterized protein</fullName>
    </submittedName>
</protein>
<evidence type="ECO:0000313" key="3">
    <source>
        <dbReference type="EMBL" id="KAA8491556.1"/>
    </source>
</evidence>
<feature type="region of interest" description="Disordered" evidence="1">
    <location>
        <begin position="192"/>
        <end position="213"/>
    </location>
</feature>
<reference evidence="4" key="1">
    <citation type="journal article" date="2019" name="Nat. Commun.">
        <title>Expansion of phycobilisome linker gene families in mesophilic red algae.</title>
        <authorList>
            <person name="Lee J."/>
            <person name="Kim D."/>
            <person name="Bhattacharya D."/>
            <person name="Yoon H.S."/>
        </authorList>
    </citation>
    <scope>NUCLEOTIDE SEQUENCE [LARGE SCALE GENOMIC DNA]</scope>
    <source>
        <strain evidence="4">CCMP 1328</strain>
    </source>
</reference>
<gene>
    <name evidence="3" type="ORF">FVE85_2571</name>
</gene>
<feature type="signal peptide" evidence="2">
    <location>
        <begin position="1"/>
        <end position="26"/>
    </location>
</feature>
<proteinExistence type="predicted"/>
<organism evidence="3 4">
    <name type="scientific">Porphyridium purpureum</name>
    <name type="common">Red alga</name>
    <name type="synonym">Porphyridium cruentum</name>
    <dbReference type="NCBI Taxonomy" id="35688"/>
    <lineage>
        <taxon>Eukaryota</taxon>
        <taxon>Rhodophyta</taxon>
        <taxon>Bangiophyceae</taxon>
        <taxon>Porphyridiales</taxon>
        <taxon>Porphyridiaceae</taxon>
        <taxon>Porphyridium</taxon>
    </lineage>
</organism>
<dbReference type="EMBL" id="VRMN01000013">
    <property type="protein sequence ID" value="KAA8491556.1"/>
    <property type="molecule type" value="Genomic_DNA"/>
</dbReference>
<dbReference type="AlphaFoldDB" id="A0A5J4YJH1"/>
<keyword evidence="2" id="KW-0732">Signal</keyword>
<evidence type="ECO:0000256" key="1">
    <source>
        <dbReference type="SAM" id="MobiDB-lite"/>
    </source>
</evidence>